<dbReference type="InterPro" id="IPR005094">
    <property type="entry name" value="Endonuclease_MobA/VirD2"/>
</dbReference>
<dbReference type="Proteomes" id="UP000283513">
    <property type="component" value="Unassembled WGS sequence"/>
</dbReference>
<sequence length="638" mass="76618">MGYTKIFPIKRSFSNGSGGMIATVLYNTKDKLKELDLEKVNLNDRESVKEALKVIEYVSGDKTEKEKIVFETVTSYINCSPDPYYAAKEMKQVRVRYNKDGDDIIGYHLIQSVKESPAMVDIEKFHDIGVQLATEVFDGFQVVVSTHINTDNIHNHFAINAVNMFTGKKWLDKDETKDLIRKVSDRLLKENGFEILENTKDYKRYYSKERNEKTHLKMTDYRSTDAYEKWERNNWNTKEICKSDILALLPFVESYEELIERLIDSGYDIRYKKKSGEYLKYITFKLPFRERGIRDYQLDKNGFFLRGNLTKYIQENNLKKNNELNWHEEYEKDIEAHKWKNQYYKRQDYIFKFNGKTLEDLNTKYRSITMENGNTVYRFRTEDDITLIKDIRYYHELIQNATRQYWNNKKFKREDDLEYEKYVWKDKKLKYYFECIQENIDLLEFAENENIYSVREALCSIELLYNQRKNIDNRFSAIKKLLVRNGEDVIIINQYRDILKKIENEKSNINQDSEKLQRLESLAKGYQERLLIRGFKDLEDQEKLIQNYQKYSKQFKLLMDKVQDITDKIVKYDDYMRSIYRINANTMSGNGCFEQEISRYQYIKRINNAKKKEVGVSAGMEINQKEKQEFQKEKERGR</sequence>
<protein>
    <recommendedName>
        <fullName evidence="2">MobA/VirD2-like nuclease domain-containing protein</fullName>
    </recommendedName>
</protein>
<reference evidence="3 4" key="1">
    <citation type="submission" date="2018-08" db="EMBL/GenBank/DDBJ databases">
        <title>A genome reference for cultivated species of the human gut microbiota.</title>
        <authorList>
            <person name="Zou Y."/>
            <person name="Xue W."/>
            <person name="Luo G."/>
        </authorList>
    </citation>
    <scope>NUCLEOTIDE SEQUENCE [LARGE SCALE GENOMIC DNA]</scope>
    <source>
        <strain evidence="3 4">AM37-1AC</strain>
    </source>
</reference>
<comment type="caution">
    <text evidence="3">The sequence shown here is derived from an EMBL/GenBank/DDBJ whole genome shotgun (WGS) entry which is preliminary data.</text>
</comment>
<gene>
    <name evidence="3" type="ORF">DW856_17275</name>
</gene>
<proteinExistence type="predicted"/>
<dbReference type="AlphaFoldDB" id="A0A413YWW0"/>
<dbReference type="EMBL" id="QSHO01000020">
    <property type="protein sequence ID" value="RHC13544.1"/>
    <property type="molecule type" value="Genomic_DNA"/>
</dbReference>
<evidence type="ECO:0000313" key="4">
    <source>
        <dbReference type="Proteomes" id="UP000283513"/>
    </source>
</evidence>
<evidence type="ECO:0000313" key="3">
    <source>
        <dbReference type="EMBL" id="RHC13544.1"/>
    </source>
</evidence>
<dbReference type="Pfam" id="PF03432">
    <property type="entry name" value="Relaxase"/>
    <property type="match status" value="1"/>
</dbReference>
<name>A0A413YWW0_9FIRM</name>
<keyword evidence="1" id="KW-0175">Coiled coil</keyword>
<evidence type="ECO:0000256" key="1">
    <source>
        <dbReference type="SAM" id="Coils"/>
    </source>
</evidence>
<feature type="domain" description="MobA/VirD2-like nuclease" evidence="2">
    <location>
        <begin position="73"/>
        <end position="192"/>
    </location>
</feature>
<accession>A0A413YWW0</accession>
<evidence type="ECO:0000259" key="2">
    <source>
        <dbReference type="Pfam" id="PF03432"/>
    </source>
</evidence>
<organism evidence="3 4">
    <name type="scientific">Roseburia intestinalis</name>
    <dbReference type="NCBI Taxonomy" id="166486"/>
    <lineage>
        <taxon>Bacteria</taxon>
        <taxon>Bacillati</taxon>
        <taxon>Bacillota</taxon>
        <taxon>Clostridia</taxon>
        <taxon>Lachnospirales</taxon>
        <taxon>Lachnospiraceae</taxon>
        <taxon>Roseburia</taxon>
    </lineage>
</organism>
<dbReference type="RefSeq" id="WP_118599150.1">
    <property type="nucleotide sequence ID" value="NZ_QSHO01000020.1"/>
</dbReference>
<feature type="coiled-coil region" evidence="1">
    <location>
        <begin position="492"/>
        <end position="529"/>
    </location>
</feature>